<comment type="catalytic activity">
    <reaction evidence="1">
        <text>futalosine + H2O = dehypoxanthine futalosine + hypoxanthine</text>
        <dbReference type="Rhea" id="RHEA:25904"/>
        <dbReference type="ChEBI" id="CHEBI:15377"/>
        <dbReference type="ChEBI" id="CHEBI:17368"/>
        <dbReference type="ChEBI" id="CHEBI:58863"/>
        <dbReference type="ChEBI" id="CHEBI:58864"/>
        <dbReference type="EC" id="3.2.2.26"/>
    </reaction>
</comment>
<dbReference type="RefSeq" id="WP_377613140.1">
    <property type="nucleotide sequence ID" value="NZ_JBHUPA010000029.1"/>
</dbReference>
<protein>
    <recommendedName>
        <fullName evidence="1 2">Futalosine hydrolase</fullName>
        <shortName evidence="1">FL hydrolase</shortName>
        <ecNumber evidence="1 2">3.2.2.26</ecNumber>
    </recommendedName>
    <alternativeName>
        <fullName evidence="1">Futalosine nucleosidase</fullName>
    </alternativeName>
    <alternativeName>
        <fullName evidence="1">Menaquinone biosynthetic enzyme MqnB</fullName>
    </alternativeName>
</protein>
<evidence type="ECO:0000256" key="2">
    <source>
        <dbReference type="NCBIfam" id="TIGR03664"/>
    </source>
</evidence>
<dbReference type="InterPro" id="IPR000845">
    <property type="entry name" value="Nucleoside_phosphorylase_d"/>
</dbReference>
<evidence type="ECO:0000256" key="1">
    <source>
        <dbReference type="HAMAP-Rule" id="MF_00991"/>
    </source>
</evidence>
<feature type="transmembrane region" description="Helical" evidence="3">
    <location>
        <begin position="6"/>
        <end position="30"/>
    </location>
</feature>
<dbReference type="GO" id="GO:0016798">
    <property type="term" value="F:hydrolase activity, acting on glycosyl bonds"/>
    <property type="evidence" value="ECO:0007669"/>
    <property type="project" value="UniProtKB-KW"/>
</dbReference>
<name>A0ABW6B8H9_9SPHI</name>
<dbReference type="EC" id="3.2.2.26" evidence="1 2"/>
<sequence length="216" mass="24011">MDENHYIAFLLLMTKCLIVAATAAEIGPFIQSLEGKEQKPDILITGVGMVATAFALGKTLHNKSYDFAINVGIGGSFSRDIGLGDIVFIEKDLFYELGAEDDLQFLSIDELGFGKAAFRAIPGFPADLIGRFRSVSGLTVNRVHGNDKSIKLALERQQAEVESMEGAAFYYACEQIMLPCVQIRSISNYIERRNRENWQIGLAVKNLNDWLISYFN</sequence>
<evidence type="ECO:0000313" key="6">
    <source>
        <dbReference type="Proteomes" id="UP001597560"/>
    </source>
</evidence>
<comment type="function">
    <text evidence="1">Catalyzes the hydrolysis of futalosine (FL) to dehypoxanthine futalosine (DHFL) and hypoxanthine, a step in the biosynthesis of menaquinone (MK, vitamin K2).</text>
</comment>
<dbReference type="Pfam" id="PF01048">
    <property type="entry name" value="PNP_UDP_1"/>
    <property type="match status" value="1"/>
</dbReference>
<organism evidence="5 6">
    <name type="scientific">Olivibacter jilunii</name>
    <dbReference type="NCBI Taxonomy" id="985016"/>
    <lineage>
        <taxon>Bacteria</taxon>
        <taxon>Pseudomonadati</taxon>
        <taxon>Bacteroidota</taxon>
        <taxon>Sphingobacteriia</taxon>
        <taxon>Sphingobacteriales</taxon>
        <taxon>Sphingobacteriaceae</taxon>
        <taxon>Olivibacter</taxon>
    </lineage>
</organism>
<accession>A0ABW6B8H9</accession>
<dbReference type="SUPFAM" id="SSF53167">
    <property type="entry name" value="Purine and uridine phosphorylases"/>
    <property type="match status" value="1"/>
</dbReference>
<evidence type="ECO:0000313" key="5">
    <source>
        <dbReference type="EMBL" id="MFD2964873.1"/>
    </source>
</evidence>
<evidence type="ECO:0000259" key="4">
    <source>
        <dbReference type="Pfam" id="PF01048"/>
    </source>
</evidence>
<evidence type="ECO:0000256" key="3">
    <source>
        <dbReference type="SAM" id="Phobius"/>
    </source>
</evidence>
<dbReference type="NCBIfam" id="TIGR03664">
    <property type="entry name" value="fut_nucase"/>
    <property type="match status" value="1"/>
</dbReference>
<dbReference type="InterPro" id="IPR035994">
    <property type="entry name" value="Nucleoside_phosphorylase_sf"/>
</dbReference>
<dbReference type="InterPro" id="IPR019963">
    <property type="entry name" value="FL_hydrolase_MqnB"/>
</dbReference>
<dbReference type="Gene3D" id="3.40.50.1580">
    <property type="entry name" value="Nucleoside phosphorylase domain"/>
    <property type="match status" value="1"/>
</dbReference>
<comment type="similarity">
    <text evidence="1">Belongs to the PNP/UDP phosphorylase family. Futalosine hydrolase subfamily.</text>
</comment>
<keyword evidence="3" id="KW-0472">Membrane</keyword>
<keyword evidence="3" id="KW-1133">Transmembrane helix</keyword>
<gene>
    <name evidence="1 5" type="primary">mqnB</name>
    <name evidence="5" type="ORF">ACFS6J_23945</name>
</gene>
<keyword evidence="6" id="KW-1185">Reference proteome</keyword>
<comment type="pathway">
    <text evidence="1">Quinol/quinone metabolism; menaquinone biosynthesis.</text>
</comment>
<dbReference type="HAMAP" id="MF_00991">
    <property type="entry name" value="MqnB"/>
    <property type="match status" value="1"/>
</dbReference>
<proteinExistence type="inferred from homology"/>
<dbReference type="PANTHER" id="PTHR46832:SF2">
    <property type="entry name" value="FUTALOSINE HYDROLASE"/>
    <property type="match status" value="1"/>
</dbReference>
<keyword evidence="5" id="KW-0326">Glycosidase</keyword>
<dbReference type="PANTHER" id="PTHR46832">
    <property type="entry name" value="5'-METHYLTHIOADENOSINE/S-ADENOSYLHOMOCYSTEINE NUCLEOSIDASE"/>
    <property type="match status" value="1"/>
</dbReference>
<keyword evidence="1 5" id="KW-0378">Hydrolase</keyword>
<dbReference type="EMBL" id="JBHUPA010000029">
    <property type="protein sequence ID" value="MFD2964873.1"/>
    <property type="molecule type" value="Genomic_DNA"/>
</dbReference>
<comment type="caution">
    <text evidence="5">The sequence shown here is derived from an EMBL/GenBank/DDBJ whole genome shotgun (WGS) entry which is preliminary data.</text>
</comment>
<reference evidence="6" key="1">
    <citation type="journal article" date="2019" name="Int. J. Syst. Evol. Microbiol.">
        <title>The Global Catalogue of Microorganisms (GCM) 10K type strain sequencing project: providing services to taxonomists for standard genome sequencing and annotation.</title>
        <authorList>
            <consortium name="The Broad Institute Genomics Platform"/>
            <consortium name="The Broad Institute Genome Sequencing Center for Infectious Disease"/>
            <person name="Wu L."/>
            <person name="Ma J."/>
        </authorList>
    </citation>
    <scope>NUCLEOTIDE SEQUENCE [LARGE SCALE GENOMIC DNA]</scope>
    <source>
        <strain evidence="6">KCTC 23098</strain>
    </source>
</reference>
<keyword evidence="3" id="KW-0812">Transmembrane</keyword>
<feature type="domain" description="Nucleoside phosphorylase" evidence="4">
    <location>
        <begin position="42"/>
        <end position="200"/>
    </location>
</feature>
<keyword evidence="1" id="KW-0474">Menaquinone biosynthesis</keyword>
<dbReference type="Proteomes" id="UP001597560">
    <property type="component" value="Unassembled WGS sequence"/>
</dbReference>